<dbReference type="InterPro" id="IPR049052">
    <property type="entry name" value="nSTAND1"/>
</dbReference>
<dbReference type="Gene3D" id="3.40.50.300">
    <property type="entry name" value="P-loop containing nucleotide triphosphate hydrolases"/>
    <property type="match status" value="1"/>
</dbReference>
<feature type="domain" description="Novel STAND NTPase 1" evidence="2">
    <location>
        <begin position="179"/>
        <end position="593"/>
    </location>
</feature>
<reference evidence="3 4" key="1">
    <citation type="submission" date="2022-10" db="EMBL/GenBank/DDBJ databases">
        <authorList>
            <person name="Xie J."/>
            <person name="Shen N."/>
        </authorList>
    </citation>
    <scope>NUCLEOTIDE SEQUENCE [LARGE SCALE GENOMIC DNA]</scope>
    <source>
        <strain evidence="3 4">DSM 41681</strain>
    </source>
</reference>
<evidence type="ECO:0000313" key="3">
    <source>
        <dbReference type="EMBL" id="MEB3962672.1"/>
    </source>
</evidence>
<protein>
    <submittedName>
        <fullName evidence="3">Trypsin-like peptidase domain-containing protein</fullName>
    </submittedName>
</protein>
<evidence type="ECO:0000256" key="1">
    <source>
        <dbReference type="SAM" id="Coils"/>
    </source>
</evidence>
<feature type="coiled-coil region" evidence="1">
    <location>
        <begin position="602"/>
        <end position="636"/>
    </location>
</feature>
<dbReference type="SUPFAM" id="SSF52540">
    <property type="entry name" value="P-loop containing nucleoside triphosphate hydrolases"/>
    <property type="match status" value="1"/>
</dbReference>
<keyword evidence="4" id="KW-1185">Reference proteome</keyword>
<organism evidence="3 4">
    <name type="scientific">Streptomyces kunmingensis</name>
    <dbReference type="NCBI Taxonomy" id="68225"/>
    <lineage>
        <taxon>Bacteria</taxon>
        <taxon>Bacillati</taxon>
        <taxon>Actinomycetota</taxon>
        <taxon>Actinomycetes</taxon>
        <taxon>Kitasatosporales</taxon>
        <taxon>Streptomycetaceae</taxon>
        <taxon>Streptomyces</taxon>
    </lineage>
</organism>
<dbReference type="InterPro" id="IPR027417">
    <property type="entry name" value="P-loop_NTPase"/>
</dbReference>
<dbReference type="Proteomes" id="UP001352223">
    <property type="component" value="Unassembled WGS sequence"/>
</dbReference>
<gene>
    <name evidence="3" type="ORF">OKJ48_20815</name>
</gene>
<dbReference type="Pfam" id="PF20703">
    <property type="entry name" value="nSTAND1"/>
    <property type="match status" value="1"/>
</dbReference>
<dbReference type="Gene3D" id="2.130.10.10">
    <property type="entry name" value="YVTN repeat-like/Quinoprotein amine dehydrogenase"/>
    <property type="match status" value="1"/>
</dbReference>
<dbReference type="SUPFAM" id="SSF82171">
    <property type="entry name" value="DPP6 N-terminal domain-like"/>
    <property type="match status" value="1"/>
</dbReference>
<dbReference type="EMBL" id="JAOZYB010000168">
    <property type="protein sequence ID" value="MEB3962672.1"/>
    <property type="molecule type" value="Genomic_DNA"/>
</dbReference>
<comment type="caution">
    <text evidence="3">The sequence shown here is derived from an EMBL/GenBank/DDBJ whole genome shotgun (WGS) entry which is preliminary data.</text>
</comment>
<accession>A0ABU6CEW3</accession>
<sequence>MCDALGQPRDTEVLPRARVTVDMPLLAGPGAPWHDVEAEVAHWVPIREDRSGDVAVLRLLAPAPGARPLPTSLSRRLWEHGSRIVGFTGRSDRPVWQRGSLLGPAGKGWVQLSRADGQTVRVTGGFSGSPVWDNALGAVVGMIVAAEPARDDQQAYMLHLGALADEIPALAEALLVPAPFRGLEPFREEDADVFFGREEDTETVVRAVRGERAAVTLCGPSGCGKSSLALAGVAPVLRRAGHEVVVVHCGRTSRPVGALAVELLELARQERFGPPRAIGVERVVTWLTGAGLADTVHRLTGSATTDLLVVLDQAEALLDLPEGDLTALLSVLFPSRRTAGMRVLLTLRADFIDAALSHEHLGPVLKRGAVLPLTPMTREQLHAVIACPVDRVPGVSYEPGLVRRILEDAGSEPGSLPLLSFVLRHLWEEQSGGRLRVEAYERAGGVSGALRRHAEEAWRKYVPSVTGTGFSDPADAPDIPDPMEAVTHARRLLAGLVRVVPGSGAPALRRVLTRAEAGEQRWRLAVLFAGKDERLLVLHGGAGAPESVELAHEALITAWPTLSEVVREDRDFLAARAELQHDRERWERAGRADELLPRGAQLVSLESRLAGRTDELAAAETELLDLAAQQRDAIQQQHRARQRRIRWAWAGGSLSLALIATLIAFSVQESRVSEEREAEGRSRSLAVQADELADTNPAQAALAAIAGYDTSPTQEARNALLRRYTSVKDKAWILSGVEGKIDSVALSADGAATLATSDTRRATLFLRMKQGKVRQVNLRLRPNVQQPTVSLDGRRIAYVRDEDRAVVWHDVTPTAKYPVGPAHVLEGPPVKADPDDWGNLRKLIDFSRTSRYLVEAAADSTTFPVRVWDLKTGRRHDLPKIIPGIRSIWFGPDDTTLVAMGTTASQTEMMDAVDIRTGTRRRLVKDGRNSGVSGDGTVAITCHQKDGDSSANALYQTIRVADRRVLRSYRPDRTSCQPMIFDAKGDRFALTDYGDTWEIVRTDGDDPPRNVIAPSRVSTEVTPSQFLLGSEREPVLASKGDSSISGQTLVSADGDTAYGVPRLLGDGRTMVVRLGEKGDSLRVMETEGDNRDLAEVTVKAKTPPAKEQVIAINRAETLMADVSDKNRVTVRRLPSLSRVSEFKTAAEPPVVDRDPHDLFTPPGDVGELEPVDLVFLPGDRLVTTVGSLVEQWDTRKGRRLSSIDLNDLRLTSRKRPEYYVTPHRDPGLLAVSVGDEPDLHAVDLRTGRERKDLGIRFADNFLTAYFLKDTRYMAVLTSGRILELWSVEPGQRPRRVAAFPKPLRPGEWATGNPNGAHYFLAADSSVTFLKADDPSYRETYEFAESQRVVSATRDGKALFGSPAPESSLDALGKSPLSLTRLDPLLWKRHLCKVIGRGLTDDERRGLPGQLPDKICTT</sequence>
<proteinExistence type="predicted"/>
<dbReference type="SUPFAM" id="SSF50998">
    <property type="entry name" value="Quinoprotein alcohol dehydrogenase-like"/>
    <property type="match status" value="1"/>
</dbReference>
<dbReference type="InterPro" id="IPR015943">
    <property type="entry name" value="WD40/YVTN_repeat-like_dom_sf"/>
</dbReference>
<evidence type="ECO:0000259" key="2">
    <source>
        <dbReference type="Pfam" id="PF20703"/>
    </source>
</evidence>
<evidence type="ECO:0000313" key="4">
    <source>
        <dbReference type="Proteomes" id="UP001352223"/>
    </source>
</evidence>
<keyword evidence="1" id="KW-0175">Coiled coil</keyword>
<name>A0ABU6CEW3_9ACTN</name>
<dbReference type="InterPro" id="IPR011047">
    <property type="entry name" value="Quinoprotein_ADH-like_sf"/>
</dbReference>